<accession>W4LFP3</accession>
<dbReference type="EMBL" id="AZHW01000773">
    <property type="protein sequence ID" value="ETW96545.1"/>
    <property type="molecule type" value="Genomic_DNA"/>
</dbReference>
<dbReference type="AlphaFoldDB" id="W4LFP3"/>
<protein>
    <submittedName>
        <fullName evidence="1">Uncharacterized protein</fullName>
    </submittedName>
</protein>
<organism evidence="1 2">
    <name type="scientific">Entotheonella factor</name>
    <dbReference type="NCBI Taxonomy" id="1429438"/>
    <lineage>
        <taxon>Bacteria</taxon>
        <taxon>Pseudomonadati</taxon>
        <taxon>Nitrospinota/Tectimicrobiota group</taxon>
        <taxon>Candidatus Tectimicrobiota</taxon>
        <taxon>Candidatus Entotheonellia</taxon>
        <taxon>Candidatus Entotheonellales</taxon>
        <taxon>Candidatus Entotheonellaceae</taxon>
        <taxon>Candidatus Entotheonella</taxon>
    </lineage>
</organism>
<evidence type="ECO:0000313" key="1">
    <source>
        <dbReference type="EMBL" id="ETW96545.1"/>
    </source>
</evidence>
<keyword evidence="2" id="KW-1185">Reference proteome</keyword>
<sequence length="44" mass="4771">MGMAPLGDAYVAVFRQAVYTKSHPVYWAMRMLNGAVDGRAPLSA</sequence>
<dbReference type="HOGENOM" id="CLU_3213823_0_0_7"/>
<dbReference type="Proteomes" id="UP000019141">
    <property type="component" value="Unassembled WGS sequence"/>
</dbReference>
<gene>
    <name evidence="1" type="ORF">ETSY1_26165</name>
</gene>
<comment type="caution">
    <text evidence="1">The sequence shown here is derived from an EMBL/GenBank/DDBJ whole genome shotgun (WGS) entry which is preliminary data.</text>
</comment>
<proteinExistence type="predicted"/>
<reference evidence="1 2" key="1">
    <citation type="journal article" date="2014" name="Nature">
        <title>An environmental bacterial taxon with a large and distinct metabolic repertoire.</title>
        <authorList>
            <person name="Wilson M.C."/>
            <person name="Mori T."/>
            <person name="Ruckert C."/>
            <person name="Uria A.R."/>
            <person name="Helf M.J."/>
            <person name="Takada K."/>
            <person name="Gernert C."/>
            <person name="Steffens U.A."/>
            <person name="Heycke N."/>
            <person name="Schmitt S."/>
            <person name="Rinke C."/>
            <person name="Helfrich E.J."/>
            <person name="Brachmann A.O."/>
            <person name="Gurgui C."/>
            <person name="Wakimoto T."/>
            <person name="Kracht M."/>
            <person name="Crusemann M."/>
            <person name="Hentschel U."/>
            <person name="Abe I."/>
            <person name="Matsunaga S."/>
            <person name="Kalinowski J."/>
            <person name="Takeyama H."/>
            <person name="Piel J."/>
        </authorList>
    </citation>
    <scope>NUCLEOTIDE SEQUENCE [LARGE SCALE GENOMIC DNA]</scope>
    <source>
        <strain evidence="2">TSY1</strain>
    </source>
</reference>
<evidence type="ECO:0000313" key="2">
    <source>
        <dbReference type="Proteomes" id="UP000019141"/>
    </source>
</evidence>
<name>W4LFP3_ENTF1</name>